<protein>
    <submittedName>
        <fullName evidence="1">GHMP kinase</fullName>
    </submittedName>
</protein>
<dbReference type="STRING" id="1454006.AW14_00230"/>
<dbReference type="Proteomes" id="UP000032229">
    <property type="component" value="Chromosome"/>
</dbReference>
<dbReference type="AlphaFoldDB" id="A0A0C5WAD5"/>
<dbReference type="GO" id="GO:0016301">
    <property type="term" value="F:kinase activity"/>
    <property type="evidence" value="ECO:0007669"/>
    <property type="project" value="UniProtKB-KW"/>
</dbReference>
<organism evidence="1 2">
    <name type="scientific">Siansivirga zeaxanthinifaciens CC-SAMT-1</name>
    <dbReference type="NCBI Taxonomy" id="1454006"/>
    <lineage>
        <taxon>Bacteria</taxon>
        <taxon>Pseudomonadati</taxon>
        <taxon>Bacteroidota</taxon>
        <taxon>Flavobacteriia</taxon>
        <taxon>Flavobacteriales</taxon>
        <taxon>Flavobacteriaceae</taxon>
        <taxon>Siansivirga</taxon>
    </lineage>
</organism>
<dbReference type="InterPro" id="IPR047765">
    <property type="entry name" value="GHMP_GYDIA-like"/>
</dbReference>
<dbReference type="SUPFAM" id="SSF54211">
    <property type="entry name" value="Ribosomal protein S5 domain 2-like"/>
    <property type="match status" value="1"/>
</dbReference>
<proteinExistence type="predicted"/>
<sequence>MKTFYSNGKLLITGEYVVLDGALSLALPTTYGQSLIVEPIDTPKIKWTSIDDKGAIWFEDTFLIENIFTTTISRNEIADRIIQILKAVKTLNPDFFNQEKGFKITTKLTFPRDWGLGTSSTLINNIAQWTQVNAFELLEKTFGGSGYDIACAQNNQPISYLLLDKKPVVDVVNFNPTFKAHLYFVYLNKKQNSRDGIAQYRQNIPHELIINEICKISIKIMHSKSLSEFENLITLHETFISDIIKQKPIKEQLFSDFEGHIKSLGAWGGDFILVTSKDNPASYFKDKGFDVIIPYSDMILKN</sequence>
<evidence type="ECO:0000313" key="2">
    <source>
        <dbReference type="Proteomes" id="UP000032229"/>
    </source>
</evidence>
<dbReference type="InterPro" id="IPR020568">
    <property type="entry name" value="Ribosomal_Su5_D2-typ_SF"/>
</dbReference>
<dbReference type="EMBL" id="CP007202">
    <property type="protein sequence ID" value="AJR02304.1"/>
    <property type="molecule type" value="Genomic_DNA"/>
</dbReference>
<reference evidence="1 2" key="1">
    <citation type="submission" date="2014-02" db="EMBL/GenBank/DDBJ databases">
        <authorList>
            <person name="Young C.-C."/>
            <person name="Hameed A."/>
            <person name="Huang H.-C."/>
            <person name="Shahina M."/>
        </authorList>
    </citation>
    <scope>NUCLEOTIDE SEQUENCE [LARGE SCALE GENOMIC DNA]</scope>
    <source>
        <strain evidence="1 2">CC-SAMT-1</strain>
    </source>
</reference>
<name>A0A0C5WAD5_9FLAO</name>
<gene>
    <name evidence="1" type="ORF">AW14_00230</name>
</gene>
<dbReference type="OrthoDB" id="5288719at2"/>
<dbReference type="HOGENOM" id="CLU_918117_0_0_10"/>
<dbReference type="RefSeq" id="WP_044636982.1">
    <property type="nucleotide sequence ID" value="NZ_CP007202.1"/>
</dbReference>
<dbReference type="Gene3D" id="3.30.230.10">
    <property type="match status" value="1"/>
</dbReference>
<keyword evidence="2" id="KW-1185">Reference proteome</keyword>
<dbReference type="NCBIfam" id="NF040656">
    <property type="entry name" value="GHMP_GYDIA"/>
    <property type="match status" value="1"/>
</dbReference>
<evidence type="ECO:0000313" key="1">
    <source>
        <dbReference type="EMBL" id="AJR02304.1"/>
    </source>
</evidence>
<dbReference type="InterPro" id="IPR014721">
    <property type="entry name" value="Ribsml_uS5_D2-typ_fold_subgr"/>
</dbReference>
<keyword evidence="1" id="KW-0418">Kinase</keyword>
<dbReference type="PATRIC" id="fig|1454006.5.peg.44"/>
<dbReference type="KEGG" id="sze:AW14_00230"/>
<keyword evidence="1" id="KW-0808">Transferase</keyword>
<accession>A0A0C5WAD5</accession>